<sequence length="108" mass="11832">MEKAEVALASANWRRPLLPHDHNKPQLSMRRRRRTNSSAETDSNDIAESATHWRKPVAGVSPFQTATDPISRDNSNASTKGMIMIGRAKKCAVVNAVPVPSSQSKHSS</sequence>
<evidence type="ECO:0000256" key="1">
    <source>
        <dbReference type="SAM" id="MobiDB-lite"/>
    </source>
</evidence>
<dbReference type="RefSeq" id="XP_049146749.1">
    <property type="nucleotide sequence ID" value="XM_049289604.1"/>
</dbReference>
<protein>
    <submittedName>
        <fullName evidence="2">Uncharacterized protein</fullName>
    </submittedName>
</protein>
<reference evidence="2" key="1">
    <citation type="journal article" date="2021" name="Mol. Plant Microbe Interact.">
        <title>Complete Genome Sequence of the Plant-Pathogenic Fungus Colletotrichum lupini.</title>
        <authorList>
            <person name="Baroncelli R."/>
            <person name="Pensec F."/>
            <person name="Da Lio D."/>
            <person name="Boufleur T."/>
            <person name="Vicente I."/>
            <person name="Sarrocco S."/>
            <person name="Picot A."/>
            <person name="Baraldi E."/>
            <person name="Sukno S."/>
            <person name="Thon M."/>
            <person name="Le Floch G."/>
        </authorList>
    </citation>
    <scope>NUCLEOTIDE SEQUENCE</scope>
    <source>
        <strain evidence="2">IMI 504893</strain>
    </source>
</reference>
<accession>A0A9Q8WIY9</accession>
<organism evidence="2 3">
    <name type="scientific">Colletotrichum lupini</name>
    <dbReference type="NCBI Taxonomy" id="145971"/>
    <lineage>
        <taxon>Eukaryota</taxon>
        <taxon>Fungi</taxon>
        <taxon>Dikarya</taxon>
        <taxon>Ascomycota</taxon>
        <taxon>Pezizomycotina</taxon>
        <taxon>Sordariomycetes</taxon>
        <taxon>Hypocreomycetidae</taxon>
        <taxon>Glomerellales</taxon>
        <taxon>Glomerellaceae</taxon>
        <taxon>Colletotrichum</taxon>
        <taxon>Colletotrichum acutatum species complex</taxon>
    </lineage>
</organism>
<feature type="compositionally biased region" description="Polar residues" evidence="1">
    <location>
        <begin position="36"/>
        <end position="46"/>
    </location>
</feature>
<evidence type="ECO:0000313" key="3">
    <source>
        <dbReference type="Proteomes" id="UP000830671"/>
    </source>
</evidence>
<dbReference type="AlphaFoldDB" id="A0A9Q8WIY9"/>
<keyword evidence="3" id="KW-1185">Reference proteome</keyword>
<feature type="compositionally biased region" description="Polar residues" evidence="1">
    <location>
        <begin position="62"/>
        <end position="77"/>
    </location>
</feature>
<evidence type="ECO:0000313" key="2">
    <source>
        <dbReference type="EMBL" id="UQC85134.1"/>
    </source>
</evidence>
<proteinExistence type="predicted"/>
<dbReference type="Proteomes" id="UP000830671">
    <property type="component" value="Chromosome 5"/>
</dbReference>
<feature type="region of interest" description="Disordered" evidence="1">
    <location>
        <begin position="1"/>
        <end position="77"/>
    </location>
</feature>
<dbReference type="GeneID" id="73344614"/>
<dbReference type="EMBL" id="CP019477">
    <property type="protein sequence ID" value="UQC85134.1"/>
    <property type="molecule type" value="Genomic_DNA"/>
</dbReference>
<dbReference type="KEGG" id="clup:CLUP02_10630"/>
<gene>
    <name evidence="2" type="ORF">CLUP02_10630</name>
</gene>
<name>A0A9Q8WIY9_9PEZI</name>